<comment type="caution">
    <text evidence="1">The sequence shown here is derived from an EMBL/GenBank/DDBJ whole genome shotgun (WGS) entry which is preliminary data.</text>
</comment>
<gene>
    <name evidence="1" type="ORF">NLG97_g10511</name>
</gene>
<dbReference type="EMBL" id="JANAKD010002670">
    <property type="protein sequence ID" value="KAJ3473111.1"/>
    <property type="molecule type" value="Genomic_DNA"/>
</dbReference>
<proteinExistence type="predicted"/>
<accession>A0ACC1QFF8</accession>
<organism evidence="1 2">
    <name type="scientific">Lecanicillium saksenae</name>
    <dbReference type="NCBI Taxonomy" id="468837"/>
    <lineage>
        <taxon>Eukaryota</taxon>
        <taxon>Fungi</taxon>
        <taxon>Dikarya</taxon>
        <taxon>Ascomycota</taxon>
        <taxon>Pezizomycotina</taxon>
        <taxon>Sordariomycetes</taxon>
        <taxon>Hypocreomycetidae</taxon>
        <taxon>Hypocreales</taxon>
        <taxon>Cordycipitaceae</taxon>
        <taxon>Lecanicillium</taxon>
    </lineage>
</organism>
<name>A0ACC1QFF8_9HYPO</name>
<dbReference type="Proteomes" id="UP001148737">
    <property type="component" value="Unassembled WGS sequence"/>
</dbReference>
<sequence>MTNLNRFNPFSRRESHSVGEITTYKVLTLLSWALSVLVSVWYTIHGQIWSINYHNRSAFTMNSVLASIYWCE</sequence>
<evidence type="ECO:0000313" key="2">
    <source>
        <dbReference type="Proteomes" id="UP001148737"/>
    </source>
</evidence>
<evidence type="ECO:0000313" key="1">
    <source>
        <dbReference type="EMBL" id="KAJ3473111.1"/>
    </source>
</evidence>
<protein>
    <submittedName>
        <fullName evidence="1">Uncharacterized protein</fullName>
    </submittedName>
</protein>
<reference evidence="1" key="1">
    <citation type="submission" date="2022-07" db="EMBL/GenBank/DDBJ databases">
        <title>Genome Sequence of Lecanicillium saksenae.</title>
        <authorList>
            <person name="Buettner E."/>
        </authorList>
    </citation>
    <scope>NUCLEOTIDE SEQUENCE</scope>
    <source>
        <strain evidence="1">VT-O1</strain>
    </source>
</reference>
<keyword evidence="2" id="KW-1185">Reference proteome</keyword>